<dbReference type="AlphaFoldDB" id="A0A1I7TBL2"/>
<sequence length="227" mass="26677">MSSSVPEVFDEKTVVILAFLCEVANERYKKFYDEKQQIEGANADEDHLTKLRNNQLESQRYSKKVLNGIVSYFLRYLEVSLEAIEDLDEERVPEEVLEQQVLEQHVKERAPPRTQLQMHLFSFRVNDDQELIDSRKILVLLRLAQSVNYMEAQLYQKNLTELSIPALYSASEKDPLREQHEYNQRVFKKRLNSIVSILLGFVEEELGDVPDEEDRDDVVMQLIRQRG</sequence>
<reference evidence="2" key="1">
    <citation type="submission" date="2016-11" db="UniProtKB">
        <authorList>
            <consortium name="WormBaseParasite"/>
        </authorList>
    </citation>
    <scope>IDENTIFICATION</scope>
</reference>
<evidence type="ECO:0000313" key="2">
    <source>
        <dbReference type="WBParaSite" id="Csp11.Scaffold574.g4344.t1"/>
    </source>
</evidence>
<keyword evidence="1" id="KW-1185">Reference proteome</keyword>
<organism evidence="1 2">
    <name type="scientific">Caenorhabditis tropicalis</name>
    <dbReference type="NCBI Taxonomy" id="1561998"/>
    <lineage>
        <taxon>Eukaryota</taxon>
        <taxon>Metazoa</taxon>
        <taxon>Ecdysozoa</taxon>
        <taxon>Nematoda</taxon>
        <taxon>Chromadorea</taxon>
        <taxon>Rhabditida</taxon>
        <taxon>Rhabditina</taxon>
        <taxon>Rhabditomorpha</taxon>
        <taxon>Rhabditoidea</taxon>
        <taxon>Rhabditidae</taxon>
        <taxon>Peloderinae</taxon>
        <taxon>Caenorhabditis</taxon>
    </lineage>
</organism>
<proteinExistence type="predicted"/>
<accession>A0A1I7TBL2</accession>
<dbReference type="WBParaSite" id="Csp11.Scaffold574.g4344.t1">
    <property type="protein sequence ID" value="Csp11.Scaffold574.g4344.t1"/>
    <property type="gene ID" value="Csp11.Scaffold574.g4344"/>
</dbReference>
<name>A0A1I7TBL2_9PELO</name>
<evidence type="ECO:0000313" key="1">
    <source>
        <dbReference type="Proteomes" id="UP000095282"/>
    </source>
</evidence>
<protein>
    <submittedName>
        <fullName evidence="2">Ryanodine receptor 44F</fullName>
    </submittedName>
</protein>
<dbReference type="Proteomes" id="UP000095282">
    <property type="component" value="Unplaced"/>
</dbReference>